<proteinExistence type="predicted"/>
<dbReference type="EMBL" id="BMIN01000016">
    <property type="protein sequence ID" value="GGD22097.1"/>
    <property type="molecule type" value="Genomic_DNA"/>
</dbReference>
<keyword evidence="2" id="KW-1185">Reference proteome</keyword>
<dbReference type="Gene3D" id="3.40.50.450">
    <property type="match status" value="1"/>
</dbReference>
<dbReference type="PANTHER" id="PTHR15364:SF0">
    <property type="entry name" value="2'-DEOXYNUCLEOSIDE 5'-PHOSPHATE N-HYDROLASE 1"/>
    <property type="match status" value="1"/>
</dbReference>
<reference evidence="2" key="1">
    <citation type="journal article" date="2019" name="Int. J. Syst. Evol. Microbiol.">
        <title>The Global Catalogue of Microorganisms (GCM) 10K type strain sequencing project: providing services to taxonomists for standard genome sequencing and annotation.</title>
        <authorList>
            <consortium name="The Broad Institute Genomics Platform"/>
            <consortium name="The Broad Institute Genome Sequencing Center for Infectious Disease"/>
            <person name="Wu L."/>
            <person name="Ma J."/>
        </authorList>
    </citation>
    <scope>NUCLEOTIDE SEQUENCE [LARGE SCALE GENOMIC DNA]</scope>
    <source>
        <strain evidence="2">CGMCC 1.15353</strain>
    </source>
</reference>
<dbReference type="Proteomes" id="UP000642571">
    <property type="component" value="Unassembled WGS sequence"/>
</dbReference>
<comment type="caution">
    <text evidence="1">The sequence shown here is derived from an EMBL/GenBank/DDBJ whole genome shotgun (WGS) entry which is preliminary data.</text>
</comment>
<dbReference type="PANTHER" id="PTHR15364">
    <property type="entry name" value="2'-DEOXYNUCLEOSIDE 5'-PHOSPHATE N-HYDROLASE 1"/>
    <property type="match status" value="1"/>
</dbReference>
<protein>
    <submittedName>
        <fullName evidence="1">Nucleoside deoxyribosyltransferase</fullName>
    </submittedName>
</protein>
<dbReference type="Pfam" id="PF05014">
    <property type="entry name" value="Nuc_deoxyrib_tr"/>
    <property type="match status" value="1"/>
</dbReference>
<sequence length="145" mass="16786">MKVFLAGPFFNEEERERVREIAEVLQDIKGLEVFIPMKNQFKPLEFGEERWRKAVFSNDVIHILESDVMVAIHDSGDKPYPDSGTMWEMGFAYAHRIPIIVYTEKDTVMNLMIAESGRAFVHSLEDLIAYDFHTLPSNTYNGEII</sequence>
<evidence type="ECO:0000313" key="2">
    <source>
        <dbReference type="Proteomes" id="UP000642571"/>
    </source>
</evidence>
<accession>A0ABQ1QCJ0</accession>
<dbReference type="SUPFAM" id="SSF52309">
    <property type="entry name" value="N-(deoxy)ribosyltransferase-like"/>
    <property type="match status" value="1"/>
</dbReference>
<organism evidence="1 2">
    <name type="scientific">Pontibacillus salipaludis</name>
    <dbReference type="NCBI Taxonomy" id="1697394"/>
    <lineage>
        <taxon>Bacteria</taxon>
        <taxon>Bacillati</taxon>
        <taxon>Bacillota</taxon>
        <taxon>Bacilli</taxon>
        <taxon>Bacillales</taxon>
        <taxon>Bacillaceae</taxon>
        <taxon>Pontibacillus</taxon>
    </lineage>
</organism>
<dbReference type="InterPro" id="IPR051239">
    <property type="entry name" value="2'-dNMP_N-hydrolase"/>
</dbReference>
<name>A0ABQ1QCJ0_9BACI</name>
<gene>
    <name evidence="1" type="ORF">GCM10011389_32260</name>
</gene>
<evidence type="ECO:0000313" key="1">
    <source>
        <dbReference type="EMBL" id="GGD22097.1"/>
    </source>
</evidence>
<dbReference type="InterPro" id="IPR007710">
    <property type="entry name" value="Nucleoside_deoxyribTrfase"/>
</dbReference>